<accession>A0AAE0XYT3</accession>
<dbReference type="AlphaFoldDB" id="A0AAE0XYT3"/>
<proteinExistence type="predicted"/>
<keyword evidence="3" id="KW-1185">Reference proteome</keyword>
<gene>
    <name evidence="2" type="ORF">RRG08_016964</name>
</gene>
<evidence type="ECO:0000313" key="3">
    <source>
        <dbReference type="Proteomes" id="UP001283361"/>
    </source>
</evidence>
<reference evidence="2" key="1">
    <citation type="journal article" date="2023" name="G3 (Bethesda)">
        <title>A reference genome for the long-term kleptoplast-retaining sea slug Elysia crispata morphotype clarki.</title>
        <authorList>
            <person name="Eastman K.E."/>
            <person name="Pendleton A.L."/>
            <person name="Shaikh M.A."/>
            <person name="Suttiyut T."/>
            <person name="Ogas R."/>
            <person name="Tomko P."/>
            <person name="Gavelis G."/>
            <person name="Widhalm J.R."/>
            <person name="Wisecaver J.H."/>
        </authorList>
    </citation>
    <scope>NUCLEOTIDE SEQUENCE</scope>
    <source>
        <strain evidence="2">ECLA1</strain>
    </source>
</reference>
<feature type="compositionally biased region" description="Low complexity" evidence="1">
    <location>
        <begin position="39"/>
        <end position="59"/>
    </location>
</feature>
<feature type="region of interest" description="Disordered" evidence="1">
    <location>
        <begin position="39"/>
        <end position="133"/>
    </location>
</feature>
<evidence type="ECO:0008006" key="4">
    <source>
        <dbReference type="Google" id="ProtNLM"/>
    </source>
</evidence>
<evidence type="ECO:0000313" key="2">
    <source>
        <dbReference type="EMBL" id="KAK3726655.1"/>
    </source>
</evidence>
<evidence type="ECO:0000256" key="1">
    <source>
        <dbReference type="SAM" id="MobiDB-lite"/>
    </source>
</evidence>
<organism evidence="2 3">
    <name type="scientific">Elysia crispata</name>
    <name type="common">lettuce slug</name>
    <dbReference type="NCBI Taxonomy" id="231223"/>
    <lineage>
        <taxon>Eukaryota</taxon>
        <taxon>Metazoa</taxon>
        <taxon>Spiralia</taxon>
        <taxon>Lophotrochozoa</taxon>
        <taxon>Mollusca</taxon>
        <taxon>Gastropoda</taxon>
        <taxon>Heterobranchia</taxon>
        <taxon>Euthyneura</taxon>
        <taxon>Panpulmonata</taxon>
        <taxon>Sacoglossa</taxon>
        <taxon>Placobranchoidea</taxon>
        <taxon>Plakobranchidae</taxon>
        <taxon>Elysia</taxon>
    </lineage>
</organism>
<protein>
    <recommendedName>
        <fullName evidence="4">APGWamide</fullName>
    </recommendedName>
</protein>
<dbReference type="SUPFAM" id="SSF101967">
    <property type="entry name" value="Adhesin YadA, collagen-binding domain"/>
    <property type="match status" value="1"/>
</dbReference>
<dbReference type="Proteomes" id="UP001283361">
    <property type="component" value="Unassembled WGS sequence"/>
</dbReference>
<name>A0AAE0XYT3_9GAST</name>
<sequence length="235" mass="25873">MRDNCLNSSIYAKFGYIAVPALLLMFGLRASADHVVSDAISSPDSASSPISPSTLSSSSRQKRAPGWAKRDGLEETDDDVELEGNTVFSTWDDDDMTNKRAPGWGKRAPGWGKRAPGWGKRAPGWGKRAPGWGKRSLDLESILEDEEDQEKRAPGWGKRAPGWGKRAPGWGKRAPGWGKRAPGWGKRAPGWGKRAPGWGKRDDKCQDIELLILQAKENYHLFCENTGETNEAGRK</sequence>
<feature type="region of interest" description="Disordered" evidence="1">
    <location>
        <begin position="149"/>
        <end position="200"/>
    </location>
</feature>
<comment type="caution">
    <text evidence="2">The sequence shown here is derived from an EMBL/GenBank/DDBJ whole genome shotgun (WGS) entry which is preliminary data.</text>
</comment>
<dbReference type="EMBL" id="JAWDGP010007289">
    <property type="protein sequence ID" value="KAK3726655.1"/>
    <property type="molecule type" value="Genomic_DNA"/>
</dbReference>
<dbReference type="InterPro" id="IPR011049">
    <property type="entry name" value="Serralysin-like_metalloprot_C"/>
</dbReference>